<dbReference type="InterPro" id="IPR011050">
    <property type="entry name" value="Pectin_lyase_fold/virulence"/>
</dbReference>
<dbReference type="Gene3D" id="2.40.128.130">
    <property type="entry name" value="Autotransporter beta-domain"/>
    <property type="match status" value="1"/>
</dbReference>
<sequence>MVGKLAPWPMRSRLVSFALGSSVLAIVAGASPASAQCAPDPTSVNGTTNCSGVDSDGLNVPTSGTRVVVQPGATVFAGSNGAGIATSGSSSTLTIGGSVVGGNRPGISVTNDSSYYGYLGPCDPYAGATVTVCGSPYGYVYPSNATAIGVDAAGVVSGSSAIRLQANPNNSAGTLTATIVNAGTLSGSAGAALVADTGAYFTQITNQAGGTIGGISGVSRTIVNAGTINGGIITSTPTGFAPGTVITNSGAINGGISAVIQSIANTGSIDGGSGSAIGANTNAAQYVSIANSGQIVSNGSAATFTTPGYAFIQNSGSIVNAGSGSAIEVGNSLTLTNAAGATIGSAGPVAIRAGVLSLTNAGTINGSVVSTGTANQYGMVDITAGTINGDLLLGASNDTVAARFDIAAGRIAGVSGTIDAGSGIDTLDLSIDGDATLGAGTIPASFERLGLDLTDATVTLANGIQLPNGVSATGTGTLVNDATLATTGQAIITSAGYPGTLSVVNTGSITANLANSYGSAVSVNLGALTNSGTITALGGSGVSVTNYDGTALTNTGTITASGFGALVYSGPLVNSGTIRSTGNIGAIISSSQSNATPSSNSGLIEGATSGVSLSFGRFVNTGTIMGGATGTGTGVDITYYGIVDNQAGGTITGATGISARNGYNSIVLNAGTINGGVNFASGSSYDQSPDVFVDTGGVANGAVRLGGGDDLFVTDLVQPAERALGGATGGVDAGDGYDSIVYRVGADATTQIARPTGFEGVGYELANEAALTLTAASPLANTLTLSGVGKVDLTADITAADRTLIDMTAPTVAQRIGDPDAAANALDVISRGTLTASTTGDGYYYSQISAVNAGEGRFENAGTINVTGFASDYYYYYAPLAIVGNGAVVNSGTINLAGPSYGISAPTVVNSGTILGAIGAQTYGVVGAQSVQNSGSIITDGTAIAGAYYAPSQIINTGLIESRQDTALVFYEGADILNDSSGVIRGASQAITAYGSTVVNRGTIVGDVYLGSYPGYSMSSYTADGGTLAGDLAFGEGDDVFVQTGATTGISGVIDGGDGTNAVILQRSGAGSFTGATNFATLAVNAGTWTLTGAQTYAGGTTIAAGATAIGSGAVLNGAFANAGALVFDQSVDSGFTGTITGSGSVTKAGTGTLTLGTQTYTGATNVTGGTLALTGTLGSTTYDVATGATLTSGNAATIASTVSALSIRNAGTIESTSGAAIALGLGDDLIVNAGRIVGANGIAIDMGAGNDTLTLMPGSTIVGRVDGGAGTDQVILGGTGTGSFAGAVNFERLNVASGNWTLGTASSFANGTGIAAGATLTGTTTTLTGGIANAGTLRIDQASNGAFTATLTGTGTLVKAGTGNLTIGNQLGFTGATSVQGGRLTLAGTLPSAVTVQSGGTLGGNGRIASATIASGGTIAPGNSIGTIVIAGNLVQQAGSTYAAEIDAAGRSDLIAVGGTATLQPGAQLALSGTAGGIGTRYTVLTAAGGISGSYTVIQPIGTVAGTEVRLANTGTTLFADVARSGAGLVALAGTGTANQRAVAPAFAALGTGNAAYSALTLIPDNATVTRAFDLLSGEVHASLRTAMVRDAQFVQGTVLARTLADQPSGLWGTLLANSGDDDGGRNAGAVDRTTLGGVGGFDIDLAGADAGRVGIAGGYTRTKASIDARASDAKAKTVHLLGYAGGAYGAIRIRAGLGYAWSNARTDRFVAFPGFADRLQGDYDGNSAHSFAEAGYALPLGGGTLQPFGGLQAFRIHTDGFTETGGATALTVAKRTESFAFATAGLRFDTPIVEGLSARGVTAWQRRIDGSAPTSAARFATAATTFDIAGAPLSRDAMTAGLDLVWAPAANIRITSSYAGLIGSQGEDSSFKLSASIGF</sequence>
<dbReference type="InterPro" id="IPR036709">
    <property type="entry name" value="Autotransporte_beta_dom_sf"/>
</dbReference>
<evidence type="ECO:0000256" key="1">
    <source>
        <dbReference type="ARBA" id="ARBA00022729"/>
    </source>
</evidence>
<reference evidence="4 5" key="1">
    <citation type="submission" date="2020-08" db="EMBL/GenBank/DDBJ databases">
        <title>Putative novel bacterial strains isolated from necrotic wheat leaf tissues caused by Xanthomonas translucens.</title>
        <authorList>
            <person name="Tambong J.T."/>
        </authorList>
    </citation>
    <scope>NUCLEOTIDE SEQUENCE [LARGE SCALE GENOMIC DNA]</scope>
    <source>
        <strain evidence="5">DOAB 1063</strain>
    </source>
</reference>
<keyword evidence="1 2" id="KW-0732">Signal</keyword>
<dbReference type="EMBL" id="JACONT010000009">
    <property type="protein sequence ID" value="MBC3941292.1"/>
    <property type="molecule type" value="Genomic_DNA"/>
</dbReference>
<dbReference type="SUPFAM" id="SSF103515">
    <property type="entry name" value="Autotransporter"/>
    <property type="match status" value="1"/>
</dbReference>
<feature type="chain" id="PRO_5046578764" evidence="2">
    <location>
        <begin position="36"/>
        <end position="1881"/>
    </location>
</feature>
<proteinExistence type="predicted"/>
<protein>
    <submittedName>
        <fullName evidence="4">Autotransporter domain-containing protein</fullName>
    </submittedName>
</protein>
<evidence type="ECO:0000256" key="2">
    <source>
        <dbReference type="SAM" id="SignalP"/>
    </source>
</evidence>
<feature type="signal peptide" evidence="2">
    <location>
        <begin position="1"/>
        <end position="35"/>
    </location>
</feature>
<dbReference type="SUPFAM" id="SSF51126">
    <property type="entry name" value="Pectin lyase-like"/>
    <property type="match status" value="2"/>
</dbReference>
<dbReference type="InterPro" id="IPR005546">
    <property type="entry name" value="Autotransporte_beta"/>
</dbReference>
<organism evidence="4 5">
    <name type="scientific">Sphingomonas albertensis</name>
    <dbReference type="NCBI Taxonomy" id="2762591"/>
    <lineage>
        <taxon>Bacteria</taxon>
        <taxon>Pseudomonadati</taxon>
        <taxon>Pseudomonadota</taxon>
        <taxon>Alphaproteobacteria</taxon>
        <taxon>Sphingomonadales</taxon>
        <taxon>Sphingomonadaceae</taxon>
        <taxon>Sphingomonas</taxon>
    </lineage>
</organism>
<evidence type="ECO:0000259" key="3">
    <source>
        <dbReference type="PROSITE" id="PS51208"/>
    </source>
</evidence>
<name>A0ABR7ALG0_9SPHN</name>
<evidence type="ECO:0000313" key="4">
    <source>
        <dbReference type="EMBL" id="MBC3941292.1"/>
    </source>
</evidence>
<dbReference type="RefSeq" id="WP_187503061.1">
    <property type="nucleotide sequence ID" value="NZ_JACONT010000009.1"/>
</dbReference>
<dbReference type="Pfam" id="PF12951">
    <property type="entry name" value="PATR"/>
    <property type="match status" value="3"/>
</dbReference>
<evidence type="ECO:0000313" key="5">
    <source>
        <dbReference type="Proteomes" id="UP000597613"/>
    </source>
</evidence>
<dbReference type="Proteomes" id="UP000597613">
    <property type="component" value="Unassembled WGS sequence"/>
</dbReference>
<dbReference type="NCBIfam" id="TIGR02601">
    <property type="entry name" value="autotrns_rpt"/>
    <property type="match status" value="1"/>
</dbReference>
<dbReference type="InterPro" id="IPR013425">
    <property type="entry name" value="Autotrns_rpt"/>
</dbReference>
<gene>
    <name evidence="4" type="ORF">H8S47_06270</name>
</gene>
<dbReference type="PROSITE" id="PS51208">
    <property type="entry name" value="AUTOTRANSPORTER"/>
    <property type="match status" value="1"/>
</dbReference>
<accession>A0ABR7ALG0</accession>
<dbReference type="SMART" id="SM00869">
    <property type="entry name" value="Autotransporter"/>
    <property type="match status" value="1"/>
</dbReference>
<dbReference type="Pfam" id="PF03797">
    <property type="entry name" value="Autotransporter"/>
    <property type="match status" value="1"/>
</dbReference>
<keyword evidence="5" id="KW-1185">Reference proteome</keyword>
<feature type="domain" description="Autotransporter" evidence="3">
    <location>
        <begin position="1605"/>
        <end position="1881"/>
    </location>
</feature>
<comment type="caution">
    <text evidence="4">The sequence shown here is derived from an EMBL/GenBank/DDBJ whole genome shotgun (WGS) entry which is preliminary data.</text>
</comment>